<dbReference type="Proteomes" id="UP000472372">
    <property type="component" value="Chromosome 9"/>
</dbReference>
<evidence type="ECO:0000313" key="1">
    <source>
        <dbReference type="EMBL" id="CAE7204959.1"/>
    </source>
</evidence>
<evidence type="ECO:0000313" key="2">
    <source>
        <dbReference type="Proteomes" id="UP000472372"/>
    </source>
</evidence>
<sequence>MRVETLGGVPTYVDTPMSEILQALGRPRSTAEVAAITFNPKWLDVSLFKPLSTAYSNEVSAFMERSQGVTSMSKRDFFPLFYRAWEASFKETTILKAFEATGLSPFNPFTEHQLFEF</sequence>
<organism evidence="1 2">
    <name type="scientific">Pyrenophora teres f. teres</name>
    <dbReference type="NCBI Taxonomy" id="97479"/>
    <lineage>
        <taxon>Eukaryota</taxon>
        <taxon>Fungi</taxon>
        <taxon>Dikarya</taxon>
        <taxon>Ascomycota</taxon>
        <taxon>Pezizomycotina</taxon>
        <taxon>Dothideomycetes</taxon>
        <taxon>Pleosporomycetidae</taxon>
        <taxon>Pleosporales</taxon>
        <taxon>Pleosporineae</taxon>
        <taxon>Pleosporaceae</taxon>
        <taxon>Pyrenophora</taxon>
    </lineage>
</organism>
<accession>A0A6S6WBR2</accession>
<reference evidence="1" key="1">
    <citation type="submission" date="2021-02" db="EMBL/GenBank/DDBJ databases">
        <authorList>
            <person name="Syme A R."/>
            <person name="Syme A R."/>
            <person name="Moolhuijzen P."/>
        </authorList>
    </citation>
    <scope>NUCLEOTIDE SEQUENCE</scope>
    <source>
        <strain evidence="1">W1-1</strain>
    </source>
</reference>
<name>A0A6S6WBR2_9PLEO</name>
<protein>
    <submittedName>
        <fullName evidence="1">Uncharacterized protein</fullName>
    </submittedName>
</protein>
<proteinExistence type="predicted"/>
<dbReference type="EMBL" id="HG992985">
    <property type="protein sequence ID" value="CAE7204959.1"/>
    <property type="molecule type" value="Genomic_DNA"/>
</dbReference>
<gene>
    <name evidence="1" type="ORF">PTTW11_09190</name>
</gene>
<dbReference type="AlphaFoldDB" id="A0A6S6WBR2"/>